<sequence>MAGATVCLCLALCAFVIVSIESAVIKMQDIPLKPGVTMKIVIKDDPKHEGGVVASIKIGMDEKPKTEKVVSKLIDNFVMPATDFIPDLEDRNTFGKGNGNCASGQVRRGPLCVNA</sequence>
<dbReference type="AlphaFoldDB" id="A0A8S4S8G9"/>
<dbReference type="Proteomes" id="UP000838756">
    <property type="component" value="Unassembled WGS sequence"/>
</dbReference>
<dbReference type="EMBL" id="CAKXAJ010026005">
    <property type="protein sequence ID" value="CAH2250314.1"/>
    <property type="molecule type" value="Genomic_DNA"/>
</dbReference>
<feature type="chain" id="PRO_5035775824" evidence="1">
    <location>
        <begin position="23"/>
        <end position="115"/>
    </location>
</feature>
<keyword evidence="1" id="KW-0732">Signal</keyword>
<evidence type="ECO:0000313" key="3">
    <source>
        <dbReference type="Proteomes" id="UP000838756"/>
    </source>
</evidence>
<organism evidence="2 3">
    <name type="scientific">Pararge aegeria aegeria</name>
    <dbReference type="NCBI Taxonomy" id="348720"/>
    <lineage>
        <taxon>Eukaryota</taxon>
        <taxon>Metazoa</taxon>
        <taxon>Ecdysozoa</taxon>
        <taxon>Arthropoda</taxon>
        <taxon>Hexapoda</taxon>
        <taxon>Insecta</taxon>
        <taxon>Pterygota</taxon>
        <taxon>Neoptera</taxon>
        <taxon>Endopterygota</taxon>
        <taxon>Lepidoptera</taxon>
        <taxon>Glossata</taxon>
        <taxon>Ditrysia</taxon>
        <taxon>Papilionoidea</taxon>
        <taxon>Nymphalidae</taxon>
        <taxon>Satyrinae</taxon>
        <taxon>Satyrini</taxon>
        <taxon>Parargina</taxon>
        <taxon>Pararge</taxon>
    </lineage>
</organism>
<evidence type="ECO:0000313" key="2">
    <source>
        <dbReference type="EMBL" id="CAH2250314.1"/>
    </source>
</evidence>
<protein>
    <submittedName>
        <fullName evidence="2">Jg3669 protein</fullName>
    </submittedName>
</protein>
<reference evidence="2" key="1">
    <citation type="submission" date="2022-03" db="EMBL/GenBank/DDBJ databases">
        <authorList>
            <person name="Lindestad O."/>
        </authorList>
    </citation>
    <scope>NUCLEOTIDE SEQUENCE</scope>
</reference>
<dbReference type="OrthoDB" id="7369356at2759"/>
<comment type="caution">
    <text evidence="2">The sequence shown here is derived from an EMBL/GenBank/DDBJ whole genome shotgun (WGS) entry which is preliminary data.</text>
</comment>
<evidence type="ECO:0000256" key="1">
    <source>
        <dbReference type="SAM" id="SignalP"/>
    </source>
</evidence>
<feature type="signal peptide" evidence="1">
    <location>
        <begin position="1"/>
        <end position="22"/>
    </location>
</feature>
<gene>
    <name evidence="2" type="primary">jg3669</name>
    <name evidence="2" type="ORF">PAEG_LOCUS22057</name>
</gene>
<name>A0A8S4S8G9_9NEOP</name>
<keyword evidence="3" id="KW-1185">Reference proteome</keyword>
<proteinExistence type="predicted"/>
<accession>A0A8S4S8G9</accession>